<dbReference type="STRING" id="196109.A0A136JK66"/>
<proteinExistence type="predicted"/>
<feature type="region of interest" description="Disordered" evidence="1">
    <location>
        <begin position="36"/>
        <end position="63"/>
    </location>
</feature>
<dbReference type="InParanoid" id="A0A136JK66"/>
<protein>
    <recommendedName>
        <fullName evidence="4">HTH CENPB-type domain-containing protein</fullName>
    </recommendedName>
</protein>
<keyword evidence="3" id="KW-1185">Reference proteome</keyword>
<feature type="region of interest" description="Disordered" evidence="1">
    <location>
        <begin position="89"/>
        <end position="109"/>
    </location>
</feature>
<sequence>MARQFCTVVGSDASKLITRAWIEKFKLKNGISPRAGLKVGSKSGSKPGLKASPKVGTKAGPGRLLRRASETALPDSTRYKNQPILLSASNTTGTVSPASPTTKDSPLLSAVGNGLRSSLSISMDFESVDPKQSHPQSASAINSAVTDPACGDFSGISPTSVFTFSPEPNSGYFNPLSADPNLFRPRSQTVPNIDPLDYLGQSQNLDSVTPKLTNTATCPSSAMGSPVHETTVNPFTFDSAISTPVLRHTSSNSSLAGRSTASGAVSVTPVSGPNSPTQDDARRAADTLLSYISSMANPGLVDQQEYDAVVRLTDKLRLQQQQQQQQQQHPHILPQQGMLGKMNLSSGQGLGILSRIPEGDAEMMHSPSHHL</sequence>
<evidence type="ECO:0008006" key="4">
    <source>
        <dbReference type="Google" id="ProtNLM"/>
    </source>
</evidence>
<evidence type="ECO:0000313" key="2">
    <source>
        <dbReference type="EMBL" id="KXJ97526.1"/>
    </source>
</evidence>
<gene>
    <name evidence="2" type="ORF">Micbo1qcDRAFT_8418</name>
</gene>
<dbReference type="AlphaFoldDB" id="A0A136JK66"/>
<feature type="compositionally biased region" description="Polar residues" evidence="1">
    <location>
        <begin position="249"/>
        <end position="278"/>
    </location>
</feature>
<feature type="compositionally biased region" description="Polar residues" evidence="1">
    <location>
        <begin position="89"/>
        <end position="104"/>
    </location>
</feature>
<dbReference type="Proteomes" id="UP000070501">
    <property type="component" value="Unassembled WGS sequence"/>
</dbReference>
<dbReference type="EMBL" id="KQ964245">
    <property type="protein sequence ID" value="KXJ97526.1"/>
    <property type="molecule type" value="Genomic_DNA"/>
</dbReference>
<organism evidence="2 3">
    <name type="scientific">Microdochium bolleyi</name>
    <dbReference type="NCBI Taxonomy" id="196109"/>
    <lineage>
        <taxon>Eukaryota</taxon>
        <taxon>Fungi</taxon>
        <taxon>Dikarya</taxon>
        <taxon>Ascomycota</taxon>
        <taxon>Pezizomycotina</taxon>
        <taxon>Sordariomycetes</taxon>
        <taxon>Xylariomycetidae</taxon>
        <taxon>Xylariales</taxon>
        <taxon>Microdochiaceae</taxon>
        <taxon>Microdochium</taxon>
    </lineage>
</organism>
<accession>A0A136JK66</accession>
<evidence type="ECO:0000313" key="3">
    <source>
        <dbReference type="Proteomes" id="UP000070501"/>
    </source>
</evidence>
<evidence type="ECO:0000256" key="1">
    <source>
        <dbReference type="SAM" id="MobiDB-lite"/>
    </source>
</evidence>
<reference evidence="3" key="1">
    <citation type="submission" date="2016-02" db="EMBL/GenBank/DDBJ databases">
        <title>Draft genome sequence of Microdochium bolleyi, a fungal endophyte of beachgrass.</title>
        <authorList>
            <consortium name="DOE Joint Genome Institute"/>
            <person name="David A.S."/>
            <person name="May G."/>
            <person name="Haridas S."/>
            <person name="Lim J."/>
            <person name="Wang M."/>
            <person name="Labutti K."/>
            <person name="Lipzen A."/>
            <person name="Barry K."/>
            <person name="Grigoriev I.V."/>
        </authorList>
    </citation>
    <scope>NUCLEOTIDE SEQUENCE [LARGE SCALE GENOMIC DNA]</scope>
    <source>
        <strain evidence="3">J235TASD1</strain>
    </source>
</reference>
<dbReference type="OrthoDB" id="9909311at2759"/>
<name>A0A136JK66_9PEZI</name>
<feature type="region of interest" description="Disordered" evidence="1">
    <location>
        <begin position="249"/>
        <end position="280"/>
    </location>
</feature>